<dbReference type="EMBL" id="BSXT01001261">
    <property type="protein sequence ID" value="GMF40614.1"/>
    <property type="molecule type" value="Genomic_DNA"/>
</dbReference>
<name>A0A9W6XKZ8_9STRA</name>
<proteinExistence type="predicted"/>
<reference evidence="1" key="1">
    <citation type="submission" date="2023-04" db="EMBL/GenBank/DDBJ databases">
        <title>Phytophthora fragariaefolia NBRC 109709.</title>
        <authorList>
            <person name="Ichikawa N."/>
            <person name="Sato H."/>
            <person name="Tonouchi N."/>
        </authorList>
    </citation>
    <scope>NUCLEOTIDE SEQUENCE</scope>
    <source>
        <strain evidence="1">NBRC 109709</strain>
    </source>
</reference>
<accession>A0A9W6XKZ8</accession>
<gene>
    <name evidence="1" type="ORF">Pfra01_001252300</name>
</gene>
<keyword evidence="2" id="KW-1185">Reference proteome</keyword>
<evidence type="ECO:0000313" key="1">
    <source>
        <dbReference type="EMBL" id="GMF40614.1"/>
    </source>
</evidence>
<dbReference type="AlphaFoldDB" id="A0A9W6XKZ8"/>
<protein>
    <submittedName>
        <fullName evidence="1">Unnamed protein product</fullName>
    </submittedName>
</protein>
<dbReference type="Proteomes" id="UP001165121">
    <property type="component" value="Unassembled WGS sequence"/>
</dbReference>
<comment type="caution">
    <text evidence="1">The sequence shown here is derived from an EMBL/GenBank/DDBJ whole genome shotgun (WGS) entry which is preliminary data.</text>
</comment>
<sequence>MRVHESVWKYAELHGSVFAVSYAQKRQTISVENRRKSNAVWLLREGGQQLRKPWSSLSNDDRSGFMPRFADPTFPDRCSASIATSVSDILARLRGVAAFQPEYRDSVNESSIEFSLNRIQRAHTAYGDAVAEIYKICQATDINVDPDRPILEAPTVCFWKTPGIPLFTLRRAKNYQSKMLFEETECLTLYNLK</sequence>
<organism evidence="1 2">
    <name type="scientific">Phytophthora fragariaefolia</name>
    <dbReference type="NCBI Taxonomy" id="1490495"/>
    <lineage>
        <taxon>Eukaryota</taxon>
        <taxon>Sar</taxon>
        <taxon>Stramenopiles</taxon>
        <taxon>Oomycota</taxon>
        <taxon>Peronosporomycetes</taxon>
        <taxon>Peronosporales</taxon>
        <taxon>Peronosporaceae</taxon>
        <taxon>Phytophthora</taxon>
    </lineage>
</organism>
<evidence type="ECO:0000313" key="2">
    <source>
        <dbReference type="Proteomes" id="UP001165121"/>
    </source>
</evidence>